<comment type="caution">
    <text evidence="2">The sequence shown here is derived from an EMBL/GenBank/DDBJ whole genome shotgun (WGS) entry which is preliminary data.</text>
</comment>
<feature type="compositionally biased region" description="Basic residues" evidence="1">
    <location>
        <begin position="116"/>
        <end position="129"/>
    </location>
</feature>
<name>A0A6V7X4A9_MELEN</name>
<protein>
    <submittedName>
        <fullName evidence="2">Uncharacterized protein</fullName>
    </submittedName>
</protein>
<gene>
    <name evidence="2" type="ORF">MENT_LOCUS47173</name>
</gene>
<reference evidence="2 3" key="1">
    <citation type="submission" date="2020-08" db="EMBL/GenBank/DDBJ databases">
        <authorList>
            <person name="Koutsovoulos G."/>
            <person name="Danchin GJ E."/>
        </authorList>
    </citation>
    <scope>NUCLEOTIDE SEQUENCE [LARGE SCALE GENOMIC DNA]</scope>
</reference>
<dbReference type="AlphaFoldDB" id="A0A6V7X4A9"/>
<accession>A0A6V7X4A9</accession>
<feature type="compositionally biased region" description="Basic and acidic residues" evidence="1">
    <location>
        <begin position="44"/>
        <end position="55"/>
    </location>
</feature>
<evidence type="ECO:0000313" key="2">
    <source>
        <dbReference type="EMBL" id="CAD2194181.1"/>
    </source>
</evidence>
<feature type="region of interest" description="Disordered" evidence="1">
    <location>
        <begin position="96"/>
        <end position="138"/>
    </location>
</feature>
<organism evidence="2 3">
    <name type="scientific">Meloidogyne enterolobii</name>
    <name type="common">Root-knot nematode worm</name>
    <name type="synonym">Meloidogyne mayaguensis</name>
    <dbReference type="NCBI Taxonomy" id="390850"/>
    <lineage>
        <taxon>Eukaryota</taxon>
        <taxon>Metazoa</taxon>
        <taxon>Ecdysozoa</taxon>
        <taxon>Nematoda</taxon>
        <taxon>Chromadorea</taxon>
        <taxon>Rhabditida</taxon>
        <taxon>Tylenchina</taxon>
        <taxon>Tylenchomorpha</taxon>
        <taxon>Tylenchoidea</taxon>
        <taxon>Meloidogynidae</taxon>
        <taxon>Meloidogyninae</taxon>
        <taxon>Meloidogyne</taxon>
    </lineage>
</organism>
<evidence type="ECO:0000313" key="3">
    <source>
        <dbReference type="Proteomes" id="UP000580250"/>
    </source>
</evidence>
<dbReference type="EMBL" id="CAJEWN010001090">
    <property type="protein sequence ID" value="CAD2194181.1"/>
    <property type="molecule type" value="Genomic_DNA"/>
</dbReference>
<sequence>MNFNSFNTFGHWGVFETQEEKQIREQQEKEQKQQRKSQQQETESYEHTSKNREMENNEIDLLVTSLGLTSLVNEIGEDKNKEDVLKANDEKILEIVLESDEENEKESIDPTNLSEKRKKRKKTLRRRKTLLSGQNQLK</sequence>
<proteinExistence type="predicted"/>
<feature type="region of interest" description="Disordered" evidence="1">
    <location>
        <begin position="17"/>
        <end position="58"/>
    </location>
</feature>
<evidence type="ECO:0000256" key="1">
    <source>
        <dbReference type="SAM" id="MobiDB-lite"/>
    </source>
</evidence>
<dbReference type="Proteomes" id="UP000580250">
    <property type="component" value="Unassembled WGS sequence"/>
</dbReference>
<feature type="compositionally biased region" description="Basic and acidic residues" evidence="1">
    <location>
        <begin position="18"/>
        <end position="33"/>
    </location>
</feature>